<reference evidence="2 3" key="1">
    <citation type="submission" date="2024-06" db="EMBL/GenBank/DDBJ databases">
        <title>Genomic Encyclopedia of Type Strains, Phase V (KMG-V): Genome sequencing to study the core and pangenomes of soil and plant-associated prokaryotes.</title>
        <authorList>
            <person name="Whitman W."/>
        </authorList>
    </citation>
    <scope>NUCLEOTIDE SEQUENCE [LARGE SCALE GENOMIC DNA]</scope>
    <source>
        <strain evidence="2 3">NE40</strain>
    </source>
</reference>
<feature type="domain" description="Cupin type-2" evidence="1">
    <location>
        <begin position="39"/>
        <end position="113"/>
    </location>
</feature>
<name>A0ABV2SNI2_9GAMM</name>
<dbReference type="InterPro" id="IPR011051">
    <property type="entry name" value="RmlC_Cupin_sf"/>
</dbReference>
<sequence length="131" mass="14000">MNTVINIKEALNLAKTDENVGIAIAPLSSGKDFCLFSAEIKEGNKVGCHYHTAGEEVYSILSGEGIIYTAAVDDNGQIGETLSRKVSTGDNFTIDAGTAHQLKATSDLVLMFVCPPEHLNSDRIMLPCLVT</sequence>
<evidence type="ECO:0000313" key="2">
    <source>
        <dbReference type="EMBL" id="MET4759317.1"/>
    </source>
</evidence>
<proteinExistence type="predicted"/>
<evidence type="ECO:0000313" key="3">
    <source>
        <dbReference type="Proteomes" id="UP001549366"/>
    </source>
</evidence>
<dbReference type="Pfam" id="PF07883">
    <property type="entry name" value="Cupin_2"/>
    <property type="match status" value="1"/>
</dbReference>
<dbReference type="Gene3D" id="2.60.120.10">
    <property type="entry name" value="Jelly Rolls"/>
    <property type="match status" value="1"/>
</dbReference>
<accession>A0ABV2SNI2</accession>
<dbReference type="InterPro" id="IPR013096">
    <property type="entry name" value="Cupin_2"/>
</dbReference>
<gene>
    <name evidence="2" type="ORF">V5J35_004509</name>
</gene>
<dbReference type="Proteomes" id="UP001549366">
    <property type="component" value="Unassembled WGS sequence"/>
</dbReference>
<organism evidence="2 3">
    <name type="scientific">Endozoicomonas lisbonensis</name>
    <dbReference type="NCBI Taxonomy" id="3120522"/>
    <lineage>
        <taxon>Bacteria</taxon>
        <taxon>Pseudomonadati</taxon>
        <taxon>Pseudomonadota</taxon>
        <taxon>Gammaproteobacteria</taxon>
        <taxon>Oceanospirillales</taxon>
        <taxon>Endozoicomonadaceae</taxon>
        <taxon>Endozoicomonas</taxon>
    </lineage>
</organism>
<dbReference type="EMBL" id="JBEWTB010000002">
    <property type="protein sequence ID" value="MET4759317.1"/>
    <property type="molecule type" value="Genomic_DNA"/>
</dbReference>
<dbReference type="InterPro" id="IPR014710">
    <property type="entry name" value="RmlC-like_jellyroll"/>
</dbReference>
<comment type="caution">
    <text evidence="2">The sequence shown here is derived from an EMBL/GenBank/DDBJ whole genome shotgun (WGS) entry which is preliminary data.</text>
</comment>
<dbReference type="SUPFAM" id="SSF51182">
    <property type="entry name" value="RmlC-like cupins"/>
    <property type="match status" value="1"/>
</dbReference>
<protein>
    <submittedName>
        <fullName evidence="2">Mannose-6-phosphate isomerase-like protein (Cupin superfamily)</fullName>
    </submittedName>
</protein>
<keyword evidence="3" id="KW-1185">Reference proteome</keyword>
<evidence type="ECO:0000259" key="1">
    <source>
        <dbReference type="Pfam" id="PF07883"/>
    </source>
</evidence>